<reference evidence="1 2" key="1">
    <citation type="submission" date="2019-09" db="EMBL/GenBank/DDBJ databases">
        <title>A chromosome-level genome assembly of the Chinese tupelo Nyssa sinensis.</title>
        <authorList>
            <person name="Yang X."/>
            <person name="Kang M."/>
            <person name="Yang Y."/>
            <person name="Xiong H."/>
            <person name="Wang M."/>
            <person name="Zhang Z."/>
            <person name="Wang Z."/>
            <person name="Wu H."/>
            <person name="Ma T."/>
            <person name="Liu J."/>
            <person name="Xi Z."/>
        </authorList>
    </citation>
    <scope>NUCLEOTIDE SEQUENCE [LARGE SCALE GENOMIC DNA]</scope>
    <source>
        <strain evidence="1">J267</strain>
        <tissue evidence="1">Leaf</tissue>
    </source>
</reference>
<evidence type="ECO:0000313" key="1">
    <source>
        <dbReference type="EMBL" id="KAA8547256.1"/>
    </source>
</evidence>
<organism evidence="1 2">
    <name type="scientific">Nyssa sinensis</name>
    <dbReference type="NCBI Taxonomy" id="561372"/>
    <lineage>
        <taxon>Eukaryota</taxon>
        <taxon>Viridiplantae</taxon>
        <taxon>Streptophyta</taxon>
        <taxon>Embryophyta</taxon>
        <taxon>Tracheophyta</taxon>
        <taxon>Spermatophyta</taxon>
        <taxon>Magnoliopsida</taxon>
        <taxon>eudicotyledons</taxon>
        <taxon>Gunneridae</taxon>
        <taxon>Pentapetalae</taxon>
        <taxon>asterids</taxon>
        <taxon>Cornales</taxon>
        <taxon>Nyssaceae</taxon>
        <taxon>Nyssa</taxon>
    </lineage>
</organism>
<name>A0A5J5BXC1_9ASTE</name>
<accession>A0A5J5BXC1</accession>
<dbReference type="Proteomes" id="UP000325577">
    <property type="component" value="Linkage Group LG1"/>
</dbReference>
<dbReference type="OrthoDB" id="618098at2759"/>
<dbReference type="PANTHER" id="PTHR46250">
    <property type="entry name" value="MYB/SANT-LIKE DNA-BINDING DOMAIN PROTEIN-RELATED"/>
    <property type="match status" value="1"/>
</dbReference>
<sequence length="171" mass="19765">MPIDPLEEQLETQESHKGAAMFKNKSLPHFEKLLIIFERDRATRRNAQTATDVVEELNKEVKECSSQRRRRRRSHSNDNLLEAIKEVGLALGREIKESTIKLTKAMGYDVAVAENRVRINEESLKLPTISMFERHKATLQIARDQETTVFFFTIADDEKAKWVKALLRGDI</sequence>
<proteinExistence type="predicted"/>
<evidence type="ECO:0000313" key="2">
    <source>
        <dbReference type="Proteomes" id="UP000325577"/>
    </source>
</evidence>
<keyword evidence="2" id="KW-1185">Reference proteome</keyword>
<protein>
    <submittedName>
        <fullName evidence="1">Uncharacterized protein</fullName>
    </submittedName>
</protein>
<dbReference type="PANTHER" id="PTHR46250:SF15">
    <property type="entry name" value="OS01G0523800 PROTEIN"/>
    <property type="match status" value="1"/>
</dbReference>
<gene>
    <name evidence="1" type="ORF">F0562_003881</name>
</gene>
<dbReference type="EMBL" id="CM018032">
    <property type="protein sequence ID" value="KAA8547256.1"/>
    <property type="molecule type" value="Genomic_DNA"/>
</dbReference>
<dbReference type="AlphaFoldDB" id="A0A5J5BXC1"/>